<protein>
    <submittedName>
        <fullName evidence="1">Uncharacterized protein</fullName>
    </submittedName>
</protein>
<keyword evidence="2" id="KW-1185">Reference proteome</keyword>
<dbReference type="EMBL" id="JAPDGR010001763">
    <property type="protein sequence ID" value="KAJ2979819.1"/>
    <property type="molecule type" value="Genomic_DNA"/>
</dbReference>
<evidence type="ECO:0000313" key="1">
    <source>
        <dbReference type="EMBL" id="KAJ2979819.1"/>
    </source>
</evidence>
<proteinExistence type="predicted"/>
<gene>
    <name evidence="1" type="ORF">NUW58_g7103</name>
</gene>
<accession>A0ACC1NLN4</accession>
<organism evidence="1 2">
    <name type="scientific">Xylaria curta</name>
    <dbReference type="NCBI Taxonomy" id="42375"/>
    <lineage>
        <taxon>Eukaryota</taxon>
        <taxon>Fungi</taxon>
        <taxon>Dikarya</taxon>
        <taxon>Ascomycota</taxon>
        <taxon>Pezizomycotina</taxon>
        <taxon>Sordariomycetes</taxon>
        <taxon>Xylariomycetidae</taxon>
        <taxon>Xylariales</taxon>
        <taxon>Xylariaceae</taxon>
        <taxon>Xylaria</taxon>
    </lineage>
</organism>
<sequence>MGDRHGHRRRRLSRLRHNGTPAVLWTWPRQFETRATAFPIVPWLSPRPVSRTKNNTELNWDHLHGAAVYEPLLKPDGSWVVREHHYIENHFARAGLSGPPLHIHRLQDEFFKVERGVLAVVKNGVEHRLTKDDGVLTIPAGTRHRFWVHESTPENVIFDVWLDPCKEVH</sequence>
<evidence type="ECO:0000313" key="2">
    <source>
        <dbReference type="Proteomes" id="UP001143856"/>
    </source>
</evidence>
<reference evidence="1" key="1">
    <citation type="submission" date="2022-10" db="EMBL/GenBank/DDBJ databases">
        <title>Genome Sequence of Xylaria curta.</title>
        <authorList>
            <person name="Buettner E."/>
        </authorList>
    </citation>
    <scope>NUCLEOTIDE SEQUENCE</scope>
    <source>
        <strain evidence="1">Babe10</strain>
    </source>
</reference>
<name>A0ACC1NLN4_9PEZI</name>
<dbReference type="Proteomes" id="UP001143856">
    <property type="component" value="Unassembled WGS sequence"/>
</dbReference>
<comment type="caution">
    <text evidence="1">The sequence shown here is derived from an EMBL/GenBank/DDBJ whole genome shotgun (WGS) entry which is preliminary data.</text>
</comment>